<organism evidence="3 4">
    <name type="scientific">Sutcliffiella tianshenii</name>
    <dbReference type="NCBI Taxonomy" id="1463404"/>
    <lineage>
        <taxon>Bacteria</taxon>
        <taxon>Bacillati</taxon>
        <taxon>Bacillota</taxon>
        <taxon>Bacilli</taxon>
        <taxon>Bacillales</taxon>
        <taxon>Bacillaceae</taxon>
        <taxon>Sutcliffiella</taxon>
    </lineage>
</organism>
<evidence type="ECO:0000256" key="1">
    <source>
        <dbReference type="SAM" id="Coils"/>
    </source>
</evidence>
<feature type="transmembrane region" description="Helical" evidence="2">
    <location>
        <begin position="33"/>
        <end position="51"/>
    </location>
</feature>
<dbReference type="Pfam" id="PF10112">
    <property type="entry name" value="Halogen_Hydrol"/>
    <property type="match status" value="1"/>
</dbReference>
<gene>
    <name evidence="3" type="ORF">JOC95_001150</name>
</gene>
<keyword evidence="2" id="KW-1133">Transmembrane helix</keyword>
<sequence>MKRFLKRAFIFVASSNIAIMSFVIVFFSTENQVLLGGIGAISAFLVSHLLLKRKLLPQDELDKVERKEKKYVLAQVKDAKMKLQKLNSNRFKVRSIFVYQNITKLYKISQKIIKMVEKEPIRYRSAQTFFHQHLDSSAIIAEKYVQLLSQPVRTHEVSAALRETENALKQMERKMEKELMVVLEGDMNNLNTEIKLMNQQSLTIEKK</sequence>
<accession>A0ABS2NX99</accession>
<evidence type="ECO:0000313" key="3">
    <source>
        <dbReference type="EMBL" id="MBM7619301.1"/>
    </source>
</evidence>
<protein>
    <submittedName>
        <fullName evidence="3">5-bromo-4-chloroindolyl phosphate hydrolysis protein</fullName>
    </submittedName>
</protein>
<keyword evidence="4" id="KW-1185">Reference proteome</keyword>
<feature type="coiled-coil region" evidence="1">
    <location>
        <begin position="154"/>
        <end position="207"/>
    </location>
</feature>
<reference evidence="3 4" key="1">
    <citation type="submission" date="2021-01" db="EMBL/GenBank/DDBJ databases">
        <title>Genomic Encyclopedia of Type Strains, Phase IV (KMG-IV): sequencing the most valuable type-strain genomes for metagenomic binning, comparative biology and taxonomic classification.</title>
        <authorList>
            <person name="Goeker M."/>
        </authorList>
    </citation>
    <scope>NUCLEOTIDE SEQUENCE [LARGE SCALE GENOMIC DNA]</scope>
    <source>
        <strain evidence="3 4">DSM 25879</strain>
    </source>
</reference>
<feature type="transmembrane region" description="Helical" evidence="2">
    <location>
        <begin position="7"/>
        <end position="27"/>
    </location>
</feature>
<keyword evidence="2" id="KW-0472">Membrane</keyword>
<dbReference type="Proteomes" id="UP000737402">
    <property type="component" value="Unassembled WGS sequence"/>
</dbReference>
<comment type="caution">
    <text evidence="3">The sequence shown here is derived from an EMBL/GenBank/DDBJ whole genome shotgun (WGS) entry which is preliminary data.</text>
</comment>
<dbReference type="InterPro" id="IPR018770">
    <property type="entry name" value="ChloroindolylP_hydrolase"/>
</dbReference>
<dbReference type="EMBL" id="JAFBED010000002">
    <property type="protein sequence ID" value="MBM7619301.1"/>
    <property type="molecule type" value="Genomic_DNA"/>
</dbReference>
<dbReference type="RefSeq" id="WP_204414284.1">
    <property type="nucleotide sequence ID" value="NZ_JAFBED010000002.1"/>
</dbReference>
<keyword evidence="2" id="KW-0812">Transmembrane</keyword>
<keyword evidence="1" id="KW-0175">Coiled coil</keyword>
<evidence type="ECO:0000256" key="2">
    <source>
        <dbReference type="SAM" id="Phobius"/>
    </source>
</evidence>
<proteinExistence type="predicted"/>
<evidence type="ECO:0000313" key="4">
    <source>
        <dbReference type="Proteomes" id="UP000737402"/>
    </source>
</evidence>
<name>A0ABS2NX99_9BACI</name>